<dbReference type="InterPro" id="IPR036961">
    <property type="entry name" value="Kinesin_motor_dom_sf"/>
</dbReference>
<dbReference type="GO" id="GO:0009887">
    <property type="term" value="P:animal organ morphogenesis"/>
    <property type="evidence" value="ECO:0007669"/>
    <property type="project" value="UniProtKB-ARBA"/>
</dbReference>
<dbReference type="SMART" id="SM00326">
    <property type="entry name" value="SH3"/>
    <property type="match status" value="1"/>
</dbReference>
<dbReference type="FunFam" id="1.20.58.530:FF:000005">
    <property type="entry name" value="unconventional myosin-IXa isoform X1"/>
    <property type="match status" value="1"/>
</dbReference>
<feature type="domain" description="SH3" evidence="16">
    <location>
        <begin position="2285"/>
        <end position="2348"/>
    </location>
</feature>
<evidence type="ECO:0000256" key="6">
    <source>
        <dbReference type="ARBA" id="ARBA00022741"/>
    </source>
</evidence>
<dbReference type="Pfam" id="PF00784">
    <property type="entry name" value="MyTH4"/>
    <property type="match status" value="2"/>
</dbReference>
<evidence type="ECO:0008006" key="22">
    <source>
        <dbReference type="Google" id="ProtNLM"/>
    </source>
</evidence>
<name>T1JBR9_STRMM</name>
<keyword evidence="5" id="KW-0677">Repeat</keyword>
<feature type="compositionally biased region" description="Basic and acidic residues" evidence="15">
    <location>
        <begin position="1864"/>
        <end position="1875"/>
    </location>
</feature>
<dbReference type="InterPro" id="IPR038185">
    <property type="entry name" value="MyTH4_dom_sf"/>
</dbReference>
<dbReference type="InterPro" id="IPR000048">
    <property type="entry name" value="IQ_motif_EF-hand-BS"/>
</dbReference>
<evidence type="ECO:0000256" key="5">
    <source>
        <dbReference type="ARBA" id="ARBA00022737"/>
    </source>
</evidence>
<dbReference type="InterPro" id="IPR041795">
    <property type="entry name" value="MyoXV_FERM_C"/>
</dbReference>
<evidence type="ECO:0000259" key="18">
    <source>
        <dbReference type="PROSITE" id="PS51016"/>
    </source>
</evidence>
<dbReference type="SMART" id="SM00295">
    <property type="entry name" value="B41"/>
    <property type="match status" value="1"/>
</dbReference>
<dbReference type="GO" id="GO:0009888">
    <property type="term" value="P:tissue development"/>
    <property type="evidence" value="ECO:0007669"/>
    <property type="project" value="UniProtKB-ARBA"/>
</dbReference>
<evidence type="ECO:0000256" key="11">
    <source>
        <dbReference type="ARBA" id="ARBA00023203"/>
    </source>
</evidence>
<keyword evidence="10 13" id="KW-0505">Motor protein</keyword>
<feature type="binding site" evidence="13">
    <location>
        <begin position="157"/>
        <end position="164"/>
    </location>
    <ligand>
        <name>ATP</name>
        <dbReference type="ChEBI" id="CHEBI:30616"/>
    </ligand>
</feature>
<evidence type="ECO:0000256" key="10">
    <source>
        <dbReference type="ARBA" id="ARBA00023175"/>
    </source>
</evidence>
<dbReference type="Gene3D" id="2.30.29.30">
    <property type="entry name" value="Pleckstrin-homology domain (PH domain)/Phosphotyrosine-binding domain (PTB)"/>
    <property type="match status" value="2"/>
</dbReference>
<dbReference type="Gene3D" id="1.20.58.530">
    <property type="match status" value="1"/>
</dbReference>
<proteinExistence type="inferred from homology"/>
<feature type="domain" description="Myosin motor" evidence="19">
    <location>
        <begin position="64"/>
        <end position="745"/>
    </location>
</feature>
<dbReference type="PANTHER" id="PTHR22692">
    <property type="entry name" value="MYOSIN VII, XV"/>
    <property type="match status" value="1"/>
</dbReference>
<dbReference type="FunFam" id="1.10.10.820:FF:000001">
    <property type="entry name" value="Myosin heavy chain"/>
    <property type="match status" value="1"/>
</dbReference>
<feature type="coiled-coil region" evidence="14">
    <location>
        <begin position="800"/>
        <end position="847"/>
    </location>
</feature>
<reference evidence="20" key="2">
    <citation type="submission" date="2015-02" db="UniProtKB">
        <authorList>
            <consortium name="EnsemblMetazoa"/>
        </authorList>
    </citation>
    <scope>IDENTIFICATION</scope>
</reference>
<evidence type="ECO:0000313" key="20">
    <source>
        <dbReference type="EnsemblMetazoa" id="SMAR011222-PA"/>
    </source>
</evidence>
<feature type="region of interest" description="Disordered" evidence="15">
    <location>
        <begin position="1826"/>
        <end position="1878"/>
    </location>
</feature>
<dbReference type="SUPFAM" id="SSF52540">
    <property type="entry name" value="P-loop containing nucleoside triphosphate hydrolases"/>
    <property type="match status" value="1"/>
</dbReference>
<dbReference type="InterPro" id="IPR036057">
    <property type="entry name" value="MYSc_Myo15"/>
</dbReference>
<dbReference type="GO" id="GO:0003774">
    <property type="term" value="F:cytoskeletal motor activity"/>
    <property type="evidence" value="ECO:0007669"/>
    <property type="project" value="UniProtKB-UniRule"/>
</dbReference>
<keyword evidence="3 12" id="KW-0728">SH3 domain</keyword>
<dbReference type="GO" id="GO:0120025">
    <property type="term" value="C:plasma membrane bounded cell projection"/>
    <property type="evidence" value="ECO:0007669"/>
    <property type="project" value="UniProtKB-ARBA"/>
</dbReference>
<dbReference type="Gene3D" id="3.40.850.10">
    <property type="entry name" value="Kinesin motor domain"/>
    <property type="match status" value="1"/>
</dbReference>
<dbReference type="PROSITE" id="PS50057">
    <property type="entry name" value="FERM_3"/>
    <property type="match status" value="1"/>
</dbReference>
<dbReference type="Pfam" id="PF02174">
    <property type="entry name" value="IRS"/>
    <property type="match status" value="1"/>
</dbReference>
<dbReference type="CDD" id="cd23767">
    <property type="entry name" value="IQCD"/>
    <property type="match status" value="1"/>
</dbReference>
<dbReference type="EMBL" id="JH432018">
    <property type="status" value="NOT_ANNOTATED_CDS"/>
    <property type="molecule type" value="Genomic_DNA"/>
</dbReference>
<feature type="region of interest" description="Actin-binding" evidence="13">
    <location>
        <begin position="624"/>
        <end position="646"/>
    </location>
</feature>
<feature type="compositionally biased region" description="Pro residues" evidence="15">
    <location>
        <begin position="1771"/>
        <end position="1782"/>
    </location>
</feature>
<dbReference type="InterPro" id="IPR001609">
    <property type="entry name" value="Myosin_head_motor_dom-like"/>
</dbReference>
<dbReference type="Gene3D" id="1.20.120.720">
    <property type="entry name" value="Myosin VI head, motor domain, U50 subdomain"/>
    <property type="match status" value="1"/>
</dbReference>
<feature type="domain" description="MyTH4" evidence="18">
    <location>
        <begin position="926"/>
        <end position="1075"/>
    </location>
</feature>
<evidence type="ECO:0000259" key="17">
    <source>
        <dbReference type="PROSITE" id="PS50057"/>
    </source>
</evidence>
<dbReference type="PROSITE" id="PS50002">
    <property type="entry name" value="SH3"/>
    <property type="match status" value="1"/>
</dbReference>
<keyword evidence="9 13" id="KW-0518">Myosin</keyword>
<dbReference type="SUPFAM" id="SSF50729">
    <property type="entry name" value="PH domain-like"/>
    <property type="match status" value="1"/>
</dbReference>
<dbReference type="PhylomeDB" id="T1JBR9"/>
<reference evidence="21" key="1">
    <citation type="submission" date="2011-05" db="EMBL/GenBank/DDBJ databases">
        <authorList>
            <person name="Richards S.R."/>
            <person name="Qu J."/>
            <person name="Jiang H."/>
            <person name="Jhangiani S.N."/>
            <person name="Agravi P."/>
            <person name="Goodspeed R."/>
            <person name="Gross S."/>
            <person name="Mandapat C."/>
            <person name="Jackson L."/>
            <person name="Mathew T."/>
            <person name="Pu L."/>
            <person name="Thornton R."/>
            <person name="Saada N."/>
            <person name="Wilczek-Boney K.B."/>
            <person name="Lee S."/>
            <person name="Kovar C."/>
            <person name="Wu Y."/>
            <person name="Scherer S.E."/>
            <person name="Worley K.C."/>
            <person name="Muzny D.M."/>
            <person name="Gibbs R."/>
        </authorList>
    </citation>
    <scope>NUCLEOTIDE SEQUENCE</scope>
    <source>
        <strain evidence="21">Brora</strain>
    </source>
</reference>
<dbReference type="InterPro" id="IPR019749">
    <property type="entry name" value="Band_41_domain"/>
</dbReference>
<dbReference type="InterPro" id="IPR036028">
    <property type="entry name" value="SH3-like_dom_sf"/>
</dbReference>
<dbReference type="Gene3D" id="2.30.30.40">
    <property type="entry name" value="SH3 Domains"/>
    <property type="match status" value="1"/>
</dbReference>
<dbReference type="SUPFAM" id="SSF50044">
    <property type="entry name" value="SH3-domain"/>
    <property type="match status" value="1"/>
</dbReference>
<dbReference type="FunFam" id="3.40.850.10:FF:000008">
    <property type="entry name" value="Putative unconventional myosin-IXa"/>
    <property type="match status" value="1"/>
</dbReference>
<dbReference type="InterPro" id="IPR027417">
    <property type="entry name" value="P-loop_NTPase"/>
</dbReference>
<evidence type="ECO:0000313" key="21">
    <source>
        <dbReference type="Proteomes" id="UP000014500"/>
    </source>
</evidence>
<dbReference type="SMART" id="SM00139">
    <property type="entry name" value="MyTH4"/>
    <property type="match status" value="2"/>
</dbReference>
<evidence type="ECO:0000256" key="15">
    <source>
        <dbReference type="SAM" id="MobiDB-lite"/>
    </source>
</evidence>
<dbReference type="InterPro" id="IPR000857">
    <property type="entry name" value="MyTH4_dom"/>
</dbReference>
<evidence type="ECO:0000259" key="16">
    <source>
        <dbReference type="PROSITE" id="PS50002"/>
    </source>
</evidence>
<dbReference type="PROSITE" id="PS51016">
    <property type="entry name" value="MYTH4"/>
    <property type="match status" value="2"/>
</dbReference>
<dbReference type="InterPro" id="IPR000299">
    <property type="entry name" value="FERM_domain"/>
</dbReference>
<dbReference type="HOGENOM" id="CLU_000192_14_0_1"/>
<dbReference type="CDD" id="cd14473">
    <property type="entry name" value="FERM_B-lobe"/>
    <property type="match status" value="1"/>
</dbReference>
<comment type="similarity">
    <text evidence="2 13">Belongs to the TRAFAC class myosin-kinesin ATPase superfamily. Myosin family.</text>
</comment>
<feature type="compositionally biased region" description="Polar residues" evidence="15">
    <location>
        <begin position="1354"/>
        <end position="1364"/>
    </location>
</feature>
<accession>T1JBR9</accession>
<keyword evidence="6 13" id="KW-0547">Nucleotide-binding</keyword>
<dbReference type="PROSITE" id="PS50096">
    <property type="entry name" value="IQ"/>
    <property type="match status" value="3"/>
</dbReference>
<dbReference type="Proteomes" id="UP000014500">
    <property type="component" value="Unassembled WGS sequence"/>
</dbReference>
<sequence>MEEFQKGDLIWFDPGFGYALPGEVVEYHRAGQVITVQAIIGGKSQVFTMNNVASVKRRQELASSGEDDMIHLNDLNEASLLWNLRLRYDKQLIYTYTGSILVAVNPYKMFDIYGLDVVKKYEGQILGTLPPHLFAIGSSAYATMSKDRESQVVVISGESGAGKTESTKLIMQYLAAVNKSSSNLITEQILEASPLLEAFGNAKTVRNDNSSRFGKYLEVHFKNGVITGANTTEYLLEKSRIVTQAPEERNYHVFYEILAGLNDEEKEKYGLTSADKYFYLNQGGSCEISCKDDGEDFQALLSAVQVLGFSLDEQETIFRILSSVLHLGNIYFHRKPLKHGQEGVEIGSNAEIKWTSHLLQLSPDGIVQALTTKTTEARNEKLMTPLNLDQALDARDAISKALYSRLFSWLVQRINSIVCKGSKKTSIAILDIFGFEDFQENSFEQLCINYANETLQFYFNKHIFKLEQQEYAKEKIEWQTIAFQDNQPVINLISKKPVGILHLLDDESNFPKATDMSFLEKCHYNHALNELYSRPRMSSMEFGITHYAGQVWYSVEGFLDKNRDTLRSDVVELLISSKLQMISKMFMDLRNTGEATKTVNRNNGRFVTMKPRTPTVAARFNDSLLALVENMTRCNPWFVRCIKPNNEKAPMNFDMAIVLEQLRYTGMLETIKIRKMGYPVRMKFQQFCERYRCLVRDKIPKGVPTREICKVILDSDPHRRDHYQLGTTKVFLRETMEQMLEQKRYNLLNNAAIILQKCIRGRVARKKFLSMRKHTTKIQARIRGFLIRQKYQKIRRGIIRAQATYRMARQKERYKELKDEMKRQEVAEAKAREVAKIKAQKSEMEKSARVAATGINYLEIPAELAFIFSKLEGELNWQVSFSDRNIIKVVGQVPFVEDSYRLPSDIDYFPFSKFVNIYFKSHNLGARKEPIKVPFLAKLKDSDYHESLAIFKLILRFMSDHTLGGKRESALGNYIVQKGLANESLRDETLCQLANQTWKNESEVSIERGWLLMANCMSCFPPSKTLYKYLMKYVSDQAFNGYKATCQNKLLQSERVDSYLVRMYPPCSLEWKTNRKHCNMALEVAFVDDELMYGPVESWTVAEEFCSVLLKERGINECWGWSVSLSHANGSTELNGYDYVLDAVSEKEIPPAFPVCNSPFLNSRDPNADRQKPTSPIAATSDFTRSLEVDVNFQTFVEPPRKFGQMYRTHEMILEDSRSASQFGLKEKLSNALSPSSALNGRYFEGSARAPSLEHLGLSQSKLNERYRSVENLTEQQVVNQNFFIQTDLQRREQQTTKNGNKSWNEPSWGLSPSALNDRYFQPEDEKDVSNKTSANFDSNGVHLNGHNKDVDRNSSPNRNTNGSVDFPEFDFPDSNPEQEKYNRNSNNRFIKSSKKAQSSSSYSHSTKGYLEIREGPKSSALSDTSEAPSLASHVRQVRVPSHTSDLDQYLDDLFNPVLDGNLDELSDARSLAASIKGGNDKAREINSNMDTFIDDLFDVITVDCGLDDLSDVDKLSLRLKGGGEGVGGMDSQGATATATPFNMMLGNLQSPVPGLLSPQQVLAPGLTGANPLMGGLQMMSPVNATLPLYTLGGFNLPMWNPASGIMDPNQIALQQQLLQQHQQQAMQINAQMQQRAFLASAVQQNLQMQQQLMQQNQALQQLLQQSETQESPGHMKAATTSQTVNHGHNKHWSESGQMHILSPPPPLPPKSSSDSPPLRYGQVTSPPFNKSPLGKSPQSTKSAYGEVLSELRSRKSSSDTNHMKFIPTGNIPPPPPLPPELPESNRPFVNVYGRAKTVRIGKWRWPPLTDGNDSGSYFEFKLRQHQRRSDDGGRLSSSSDDIGDYSKEKKMSSVDDFSSTDGQRSHDNSFESDQKQAAGSIGKLKISSEMKAKLEAVTLNHSVRSTSTSADARRVYAAVNKLKAQARDDGGKHIGIRKLEENRKLALQQQLGGLYGSNDFDDDRSMEMGKEIRVSVFRNRSPQPPPPPVAPPTFNMPPIPPPLIGGGNGYYDGGDTSIAELKSPPAPISPSTRGYNQHRIENRNENFSRSERIFQMENHRSETRDRSKNFVQSEVDSFHVQTSKTKHHPTNKSLYNTYTRMPWTLRIRKEVFTPSEELTNPLAFHLVFCQVVQDVFSNSCIRFNREERQKLRQLVDGYGITPNNLHSTHHKTAIKKNIVDLARDAAVYFARLFPVSGGRALPQVEMLGVSHSGVRLVRRHRDVPIDWLEVLDELTFEDIAEVSNPRGSTLQLLLQNGQRIVLYTHRALQIRNLIDQFALEADSGAHEYVRAVADYITRESTLLSFRKGDILRIVNNKNQYLDKGWLYGILDDRAGIFPCEYVLPLGRNEAVTSVKKDVKIKKIVTTERQTTTSTTLHSETITDSPPAVEKESVEMRENRETNWIDRRMHDDFPDDKSDTSFVAPQNDGKHSLLQFALLNFRQSLDKYEMLRTADGSIRGSLKMIESLKTKKKGKKGKDSDWTWKEQVEMVKYTKSPIQASLLKLDSSELNKLALECFISIMQYMGDYPQSKNKTEVECVYGILMNCHHHPHLRDEVYCQIMKQTTNNKSPKTDSCQKGWRLFSIIAAYFDCSDLLKPYLFKYLETAAYDKRRAYHGTAMVCLQNLRKTFKYGGRKNVPSIEEITAITAGRNSKRQIYRLPGGTERVVADIIEEICSHLNIRSQQEMEEFSLYCIVEGDTFTMPLAREEYILDVTTELHKNQQVFYLIFCRSVWYCPLRLDSELYIEVVFNQIAPDYLEGMLLVTPGETIPTDIVYDISKVAALLHRAAKMVTVPNIKEIKYLLPKPALNVRDIKPPQWVNMVQSSWRDVEMYEPSEAKALLLEILQKWPLFGSGFFAVKKLVDNREKSDFVMALNRNGVHFLDVNTHETIYHYPFSEVISTRKVKAEDGTLFLDMKVGNLMVQKISRIQTEQAHQISRLIKQYIMIEQRNRGITQELFILYCNIFLVFGNDNYYELNVSVPLTHQNNVHTILSIGGED</sequence>
<dbReference type="Pfam" id="PF00612">
    <property type="entry name" value="IQ"/>
    <property type="match status" value="2"/>
</dbReference>
<dbReference type="Pfam" id="PF26570">
    <property type="entry name" value="MYO15"/>
    <property type="match status" value="1"/>
</dbReference>
<dbReference type="InterPro" id="IPR059004">
    <property type="entry name" value="MYO15"/>
</dbReference>
<dbReference type="PROSITE" id="PS51456">
    <property type="entry name" value="MYOSIN_MOTOR"/>
    <property type="match status" value="1"/>
</dbReference>
<dbReference type="Gene3D" id="1.10.10.820">
    <property type="match status" value="1"/>
</dbReference>
<feature type="compositionally biased region" description="Basic and acidic residues" evidence="15">
    <location>
        <begin position="1321"/>
        <end position="1330"/>
    </location>
</feature>
<dbReference type="STRING" id="126957.T1JBR9"/>
<keyword evidence="21" id="KW-1185">Reference proteome</keyword>
<dbReference type="Pfam" id="PF00063">
    <property type="entry name" value="Myosin_head"/>
    <property type="match status" value="1"/>
</dbReference>
<keyword evidence="8 14" id="KW-0175">Coiled coil</keyword>
<keyword evidence="4" id="KW-0963">Cytoplasm</keyword>
<evidence type="ECO:0000256" key="12">
    <source>
        <dbReference type="PROSITE-ProRule" id="PRU00192"/>
    </source>
</evidence>
<dbReference type="GO" id="GO:0071944">
    <property type="term" value="C:cell periphery"/>
    <property type="evidence" value="ECO:0007669"/>
    <property type="project" value="UniProtKB-ARBA"/>
</dbReference>
<evidence type="ECO:0000256" key="3">
    <source>
        <dbReference type="ARBA" id="ARBA00022443"/>
    </source>
</evidence>
<evidence type="ECO:0000256" key="4">
    <source>
        <dbReference type="ARBA" id="ARBA00022490"/>
    </source>
</evidence>
<evidence type="ECO:0000256" key="1">
    <source>
        <dbReference type="ARBA" id="ARBA00004496"/>
    </source>
</evidence>
<feature type="region of interest" description="Disordered" evidence="15">
    <location>
        <begin position="1417"/>
        <end position="1436"/>
    </location>
</feature>
<dbReference type="Gene3D" id="1.20.5.4820">
    <property type="match status" value="1"/>
</dbReference>
<feature type="compositionally biased region" description="Polar residues" evidence="15">
    <location>
        <begin position="1296"/>
        <end position="1306"/>
    </location>
</feature>
<keyword evidence="11 13" id="KW-0009">Actin-binding</keyword>
<dbReference type="Pfam" id="PF07653">
    <property type="entry name" value="SH3_2"/>
    <property type="match status" value="1"/>
</dbReference>
<protein>
    <recommendedName>
        <fullName evidence="22">Unconventional myosin-XV</fullName>
    </recommendedName>
</protein>
<dbReference type="SMART" id="SM00015">
    <property type="entry name" value="IQ"/>
    <property type="match status" value="3"/>
</dbReference>
<dbReference type="InterPro" id="IPR051567">
    <property type="entry name" value="Unconventional_Myosin_ATPase"/>
</dbReference>
<dbReference type="EnsemblMetazoa" id="SMAR011222-RA">
    <property type="protein sequence ID" value="SMAR011222-PA"/>
    <property type="gene ID" value="SMAR011222"/>
</dbReference>
<feature type="compositionally biased region" description="Basic and acidic residues" evidence="15">
    <location>
        <begin position="1845"/>
        <end position="1854"/>
    </location>
</feature>
<evidence type="ECO:0000256" key="9">
    <source>
        <dbReference type="ARBA" id="ARBA00023123"/>
    </source>
</evidence>
<feature type="region of interest" description="Disordered" evidence="15">
    <location>
        <begin position="1291"/>
        <end position="1408"/>
    </location>
</feature>
<evidence type="ECO:0000256" key="14">
    <source>
        <dbReference type="SAM" id="Coils"/>
    </source>
</evidence>
<dbReference type="GO" id="GO:0016459">
    <property type="term" value="C:myosin complex"/>
    <property type="evidence" value="ECO:0007669"/>
    <property type="project" value="UniProtKB-KW"/>
</dbReference>
<dbReference type="Gene3D" id="3.10.20.90">
    <property type="entry name" value="Phosphatidylinositol 3-kinase Catalytic Subunit, Chain A, domain 1"/>
    <property type="match status" value="1"/>
</dbReference>
<dbReference type="PANTHER" id="PTHR22692:SF26">
    <property type="entry name" value="SH3 DOMAIN-CONTAINING PROTEIN"/>
    <property type="match status" value="1"/>
</dbReference>
<evidence type="ECO:0000256" key="7">
    <source>
        <dbReference type="ARBA" id="ARBA00022840"/>
    </source>
</evidence>
<dbReference type="SMART" id="SM00242">
    <property type="entry name" value="MYSc"/>
    <property type="match status" value="1"/>
</dbReference>
<dbReference type="GO" id="GO:0003779">
    <property type="term" value="F:actin binding"/>
    <property type="evidence" value="ECO:0007669"/>
    <property type="project" value="UniProtKB-KW"/>
</dbReference>
<dbReference type="GO" id="GO:0005737">
    <property type="term" value="C:cytoplasm"/>
    <property type="evidence" value="ECO:0007669"/>
    <property type="project" value="UniProtKB-SubCell"/>
</dbReference>
<feature type="region of interest" description="Disordered" evidence="15">
    <location>
        <begin position="1666"/>
        <end position="1785"/>
    </location>
</feature>
<evidence type="ECO:0000256" key="13">
    <source>
        <dbReference type="PROSITE-ProRule" id="PRU00782"/>
    </source>
</evidence>
<dbReference type="CDD" id="cd01387">
    <property type="entry name" value="MYSc_Myo15"/>
    <property type="match status" value="1"/>
</dbReference>
<feature type="compositionally biased region" description="Low complexity" evidence="15">
    <location>
        <begin position="1396"/>
        <end position="1408"/>
    </location>
</feature>
<dbReference type="CDD" id="cd13201">
    <property type="entry name" value="FERM_C_MyoXV"/>
    <property type="match status" value="1"/>
</dbReference>
<dbReference type="InterPro" id="IPR002404">
    <property type="entry name" value="IRS_PTB"/>
</dbReference>
<dbReference type="InterPro" id="IPR011993">
    <property type="entry name" value="PH-like_dom_sf"/>
</dbReference>
<dbReference type="GO" id="GO:0048731">
    <property type="term" value="P:system development"/>
    <property type="evidence" value="ECO:0007669"/>
    <property type="project" value="UniProtKB-ARBA"/>
</dbReference>
<feature type="domain" description="MyTH4" evidence="18">
    <location>
        <begin position="2493"/>
        <end position="2648"/>
    </location>
</feature>
<dbReference type="Gene3D" id="1.25.40.530">
    <property type="entry name" value="MyTH4 domain"/>
    <property type="match status" value="3"/>
</dbReference>
<dbReference type="InterPro" id="IPR019748">
    <property type="entry name" value="FERM_central"/>
</dbReference>
<organism evidence="20 21">
    <name type="scientific">Strigamia maritima</name>
    <name type="common">European centipede</name>
    <name type="synonym">Geophilus maritimus</name>
    <dbReference type="NCBI Taxonomy" id="126957"/>
    <lineage>
        <taxon>Eukaryota</taxon>
        <taxon>Metazoa</taxon>
        <taxon>Ecdysozoa</taxon>
        <taxon>Arthropoda</taxon>
        <taxon>Myriapoda</taxon>
        <taxon>Chilopoda</taxon>
        <taxon>Pleurostigmophora</taxon>
        <taxon>Geophilomorpha</taxon>
        <taxon>Linotaeniidae</taxon>
        <taxon>Strigamia</taxon>
    </lineage>
</organism>
<dbReference type="PRINTS" id="PR00193">
    <property type="entry name" value="MYOSINHEAVY"/>
</dbReference>
<dbReference type="GO" id="GO:0005524">
    <property type="term" value="F:ATP binding"/>
    <property type="evidence" value="ECO:0007669"/>
    <property type="project" value="UniProtKB-UniRule"/>
</dbReference>
<keyword evidence="7 13" id="KW-0067">ATP-binding</keyword>
<evidence type="ECO:0000259" key="19">
    <source>
        <dbReference type="PROSITE" id="PS51456"/>
    </source>
</evidence>
<dbReference type="Gene3D" id="1.20.5.190">
    <property type="match status" value="1"/>
</dbReference>
<feature type="domain" description="FERM" evidence="17">
    <location>
        <begin position="2643"/>
        <end position="2952"/>
    </location>
</feature>
<dbReference type="InterPro" id="IPR001452">
    <property type="entry name" value="SH3_domain"/>
</dbReference>
<dbReference type="OMA" id="NGHGEMI"/>
<comment type="subcellular location">
    <subcellularLocation>
        <location evidence="1">Cytoplasm</location>
    </subcellularLocation>
</comment>
<evidence type="ECO:0000256" key="2">
    <source>
        <dbReference type="ARBA" id="ARBA00008314"/>
    </source>
</evidence>
<dbReference type="eggNOG" id="KOG4229">
    <property type="taxonomic scope" value="Eukaryota"/>
</dbReference>
<evidence type="ECO:0000256" key="8">
    <source>
        <dbReference type="ARBA" id="ARBA00023054"/>
    </source>
</evidence>